<dbReference type="AlphaFoldDB" id="A0A090NXW6"/>
<dbReference type="NCBIfam" id="TIGR00674">
    <property type="entry name" value="dapA"/>
    <property type="match status" value="1"/>
</dbReference>
<dbReference type="GO" id="GO:0008840">
    <property type="term" value="F:4-hydroxy-tetrahydrodipicolinate synthase activity"/>
    <property type="evidence" value="ECO:0007669"/>
    <property type="project" value="UniProtKB-UniRule"/>
</dbReference>
<dbReference type="PANTHER" id="PTHR12128:SF66">
    <property type="entry name" value="4-HYDROXY-2-OXOGLUTARATE ALDOLASE, MITOCHONDRIAL"/>
    <property type="match status" value="1"/>
</dbReference>
<sequence>MHRGWPMFTGSIVAIVTPMDEKGNVCRASLKKLIDYHVASGTSAIVSVGTTGESATLNHDEHADVVMMTLELANGRIPVIAGTGANATAEAISLTQRFNDSGIVGCLTVTPYYNRPSQEGLYQHFKAIAEHTDLPQILYNVPSRTGCDLLPETVGRLAKVKNIIGIKEATGNLTRVNQIKELVSDDFVLLSGDDVSALDFMQLGGHGVISVTANVAARDMAQMCKLAAEGHFAEARVINQRLMPLHNKLFVEPNPIPVKWACKELGLVATDTLRLPMTPITDSGRETVRAALKHAGLL</sequence>
<evidence type="ECO:0000256" key="14">
    <source>
        <dbReference type="PIRNR" id="PIRNR001365"/>
    </source>
</evidence>
<dbReference type="InterPro" id="IPR002220">
    <property type="entry name" value="DapA-like"/>
</dbReference>
<dbReference type="EMBL" id="AXUT01000112">
    <property type="protein sequence ID" value="ESU80228.1"/>
    <property type="molecule type" value="Genomic_DNA"/>
</dbReference>
<keyword evidence="9 13" id="KW-0456">Lyase</keyword>
<dbReference type="PROSITE" id="PS00665">
    <property type="entry name" value="DHDPS_1"/>
    <property type="match status" value="1"/>
</dbReference>
<feature type="site" description="Part of a proton relay during catalysis" evidence="13 17">
    <location>
        <position position="113"/>
    </location>
</feature>
<gene>
    <name evidence="13" type="primary">dapA</name>
    <name evidence="18" type="ORF">WRSd3_01577</name>
</gene>
<dbReference type="GO" id="GO:0005829">
    <property type="term" value="C:cytosol"/>
    <property type="evidence" value="ECO:0007669"/>
    <property type="project" value="TreeGrafter"/>
</dbReference>
<dbReference type="PATRIC" id="fig|1401327.3.peg.1460"/>
<dbReference type="GO" id="GO:0009089">
    <property type="term" value="P:lysine biosynthetic process via diaminopimelate"/>
    <property type="evidence" value="ECO:0007669"/>
    <property type="project" value="UniProtKB-UniRule"/>
</dbReference>
<evidence type="ECO:0000256" key="11">
    <source>
        <dbReference type="ARBA" id="ARBA00044762"/>
    </source>
</evidence>
<comment type="caution">
    <text evidence="18">The sequence shown here is derived from an EMBL/GenBank/DDBJ whole genome shotgun (WGS) entry which is preliminary data.</text>
</comment>
<feature type="site" description="L-lysine inhibitor binding" evidence="17">
    <location>
        <position position="112"/>
    </location>
</feature>
<dbReference type="GO" id="GO:0019877">
    <property type="term" value="P:diaminopimelate biosynthetic process"/>
    <property type="evidence" value="ECO:0007669"/>
    <property type="project" value="UniProtKB-UniRule"/>
</dbReference>
<dbReference type="Gene3D" id="3.20.20.70">
    <property type="entry name" value="Aldolase class I"/>
    <property type="match status" value="1"/>
</dbReference>
<dbReference type="InterPro" id="IPR013785">
    <property type="entry name" value="Aldolase_TIM"/>
</dbReference>
<evidence type="ECO:0000256" key="5">
    <source>
        <dbReference type="ARBA" id="ARBA00022490"/>
    </source>
</evidence>
<keyword evidence="7 13" id="KW-0220">Diaminopimelate biosynthesis</keyword>
<feature type="site" description="L-lysine inhibitor binding" evidence="17">
    <location>
        <position position="86"/>
    </location>
</feature>
<dbReference type="PANTHER" id="PTHR12128">
    <property type="entry name" value="DIHYDRODIPICOLINATE SYNTHASE"/>
    <property type="match status" value="1"/>
</dbReference>
<evidence type="ECO:0000256" key="6">
    <source>
        <dbReference type="ARBA" id="ARBA00022605"/>
    </source>
</evidence>
<keyword evidence="5 13" id="KW-0963">Cytoplasm</keyword>
<keyword evidence="10 13" id="KW-0704">Schiff base</keyword>
<reference evidence="18 19" key="1">
    <citation type="submission" date="2013-10" db="EMBL/GenBank/DDBJ databases">
        <title>Draft genomes and the virulence plasmids of Sd1617 vaccine constructs: WRSd3 and WRSd5.</title>
        <authorList>
            <person name="Aksomboon Vongsawan A."/>
            <person name="Venkatesan M.M."/>
            <person name="Vaisvil B."/>
            <person name="Emel G."/>
            <person name="Kepatral V."/>
            <person name="Sethabutr O."/>
            <person name="Serichantalergs O."/>
            <person name="Mason C."/>
        </authorList>
    </citation>
    <scope>NUCLEOTIDE SEQUENCE [LARGE SCALE GENOMIC DNA]</scope>
    <source>
        <strain evidence="18 19">WRSd3</strain>
    </source>
</reference>
<dbReference type="PROSITE" id="PS00666">
    <property type="entry name" value="DHDPS_2"/>
    <property type="match status" value="1"/>
</dbReference>
<dbReference type="InterPro" id="IPR005263">
    <property type="entry name" value="DapA"/>
</dbReference>
<dbReference type="PRINTS" id="PR00146">
    <property type="entry name" value="DHPICSNTHASE"/>
</dbReference>
<proteinExistence type="inferred from homology"/>
<dbReference type="InterPro" id="IPR020624">
    <property type="entry name" value="Schiff_base-form_aldolases_CS"/>
</dbReference>
<comment type="function">
    <text evidence="1 13">Catalyzes the condensation of (S)-aspartate-beta-semialdehyde [(S)-ASA] and pyruvate to 4-hydroxy-tetrahydrodipicolinate (HTPA).</text>
</comment>
<comment type="pathway">
    <text evidence="2 13">Amino-acid biosynthesis; L-lysine biosynthesis via DAP pathway; (S)-tetrahydrodipicolinate from L-aspartate: step 3/4.</text>
</comment>
<feature type="site" description="Part of a proton relay during catalysis" evidence="13 17">
    <location>
        <position position="50"/>
    </location>
</feature>
<evidence type="ECO:0000256" key="16">
    <source>
        <dbReference type="PIRSR" id="PIRSR001365-2"/>
    </source>
</evidence>
<feature type="site" description="L-lysine inhibitor binding" evidence="17">
    <location>
        <position position="90"/>
    </location>
</feature>
<feature type="site" description="L-lysine inhibitor binding; via carbonyl oxygen" evidence="17">
    <location>
        <position position="55"/>
    </location>
</feature>
<feature type="active site" description="Schiff-base intermediate with substrate" evidence="13 15">
    <location>
        <position position="167"/>
    </location>
</feature>
<comment type="similarity">
    <text evidence="3 13 14">Belongs to the DapA family.</text>
</comment>
<keyword evidence="8 13" id="KW-0457">Lysine biosynthesis</keyword>
<dbReference type="HAMAP" id="MF_00418">
    <property type="entry name" value="DapA"/>
    <property type="match status" value="1"/>
</dbReference>
<evidence type="ECO:0000256" key="17">
    <source>
        <dbReference type="PIRSR" id="PIRSR001365-3"/>
    </source>
</evidence>
<evidence type="ECO:0000256" key="1">
    <source>
        <dbReference type="ARBA" id="ARBA00003294"/>
    </source>
</evidence>
<protein>
    <recommendedName>
        <fullName evidence="4 13">4-hydroxy-tetrahydrodipicolinate synthase</fullName>
        <shortName evidence="13">HTPA synthase</shortName>
        <ecNumber evidence="4 13">4.3.3.7</ecNumber>
    </recommendedName>
</protein>
<evidence type="ECO:0000313" key="19">
    <source>
        <dbReference type="Proteomes" id="UP000017944"/>
    </source>
</evidence>
<feature type="binding site" evidence="13 16">
    <location>
        <position position="209"/>
    </location>
    <ligand>
        <name>pyruvate</name>
        <dbReference type="ChEBI" id="CHEBI:15361"/>
    </ligand>
</feature>
<dbReference type="FunFam" id="3.20.20.70:FF:000046">
    <property type="entry name" value="4-hydroxy-tetrahydrodipicolinate synthase"/>
    <property type="match status" value="1"/>
</dbReference>
<comment type="subcellular location">
    <subcellularLocation>
        <location evidence="13">Cytoplasm</location>
    </subcellularLocation>
</comment>
<evidence type="ECO:0000256" key="7">
    <source>
        <dbReference type="ARBA" id="ARBA00022915"/>
    </source>
</evidence>
<dbReference type="UniPathway" id="UPA00034">
    <property type="reaction ID" value="UER00017"/>
</dbReference>
<name>A0A090NXW6_SHIDY</name>
<evidence type="ECO:0000256" key="2">
    <source>
        <dbReference type="ARBA" id="ARBA00005120"/>
    </source>
</evidence>
<dbReference type="SMART" id="SM01130">
    <property type="entry name" value="DHDPS"/>
    <property type="match status" value="1"/>
</dbReference>
<dbReference type="InterPro" id="IPR020625">
    <property type="entry name" value="Schiff_base-form_aldolases_AS"/>
</dbReference>
<dbReference type="EC" id="4.3.3.7" evidence="4 13"/>
<evidence type="ECO:0000256" key="12">
    <source>
        <dbReference type="ARBA" id="ARBA00047836"/>
    </source>
</evidence>
<evidence type="ECO:0000256" key="10">
    <source>
        <dbReference type="ARBA" id="ARBA00023270"/>
    </source>
</evidence>
<comment type="catalytic activity">
    <reaction evidence="12 13">
        <text>L-aspartate 4-semialdehyde + pyruvate = (2S,4S)-4-hydroxy-2,3,4,5-tetrahydrodipicolinate + H2O + H(+)</text>
        <dbReference type="Rhea" id="RHEA:34171"/>
        <dbReference type="ChEBI" id="CHEBI:15361"/>
        <dbReference type="ChEBI" id="CHEBI:15377"/>
        <dbReference type="ChEBI" id="CHEBI:15378"/>
        <dbReference type="ChEBI" id="CHEBI:67139"/>
        <dbReference type="ChEBI" id="CHEBI:537519"/>
        <dbReference type="EC" id="4.3.3.7"/>
    </reaction>
</comment>
<evidence type="ECO:0000256" key="3">
    <source>
        <dbReference type="ARBA" id="ARBA00007592"/>
    </source>
</evidence>
<evidence type="ECO:0000256" key="4">
    <source>
        <dbReference type="ARBA" id="ARBA00012086"/>
    </source>
</evidence>
<dbReference type="PIRSF" id="PIRSF001365">
    <property type="entry name" value="DHDPS"/>
    <property type="match status" value="1"/>
</dbReference>
<evidence type="ECO:0000256" key="9">
    <source>
        <dbReference type="ARBA" id="ARBA00023239"/>
    </source>
</evidence>
<evidence type="ECO:0000313" key="18">
    <source>
        <dbReference type="EMBL" id="ESU80228.1"/>
    </source>
</evidence>
<evidence type="ECO:0000256" key="15">
    <source>
        <dbReference type="PIRSR" id="PIRSR001365-1"/>
    </source>
</evidence>
<dbReference type="Pfam" id="PF00701">
    <property type="entry name" value="DHDPS"/>
    <property type="match status" value="1"/>
</dbReference>
<dbReference type="SUPFAM" id="SSF51569">
    <property type="entry name" value="Aldolase"/>
    <property type="match status" value="1"/>
</dbReference>
<dbReference type="Proteomes" id="UP000017944">
    <property type="component" value="Unassembled WGS sequence"/>
</dbReference>
<organism evidence="18 19">
    <name type="scientific">Shigella dysenteriae WRSd3</name>
    <dbReference type="NCBI Taxonomy" id="1401327"/>
    <lineage>
        <taxon>Bacteria</taxon>
        <taxon>Pseudomonadati</taxon>
        <taxon>Pseudomonadota</taxon>
        <taxon>Gammaproteobacteria</taxon>
        <taxon>Enterobacterales</taxon>
        <taxon>Enterobacteriaceae</taxon>
        <taxon>Shigella</taxon>
    </lineage>
</organism>
<evidence type="ECO:0000256" key="8">
    <source>
        <dbReference type="ARBA" id="ARBA00023154"/>
    </source>
</evidence>
<accession>A0A090NXW6</accession>
<feature type="active site" description="Proton donor/acceptor" evidence="13 15">
    <location>
        <position position="139"/>
    </location>
</feature>
<keyword evidence="6 13" id="KW-0028">Amino-acid biosynthesis</keyword>
<dbReference type="CDD" id="cd00950">
    <property type="entry name" value="DHDPS"/>
    <property type="match status" value="1"/>
</dbReference>
<comment type="subunit">
    <text evidence="11 13">Homotetramer; dimer of dimers.</text>
</comment>
<feature type="binding site" evidence="13 16">
    <location>
        <position position="51"/>
    </location>
    <ligand>
        <name>pyruvate</name>
        <dbReference type="ChEBI" id="CHEBI:15361"/>
    </ligand>
</feature>
<evidence type="ECO:0000256" key="13">
    <source>
        <dbReference type="HAMAP-Rule" id="MF_00418"/>
    </source>
</evidence>
<comment type="caution">
    <text evidence="13">Was originally thought to be a dihydrodipicolinate synthase (DHDPS), catalyzing the condensation of (S)-aspartate-beta-semialdehyde [(S)-ASA] and pyruvate to dihydrodipicolinate (DHDP). However, it was shown in E.coli that the product of the enzymatic reaction is not dihydrodipicolinate but in fact (4S)-4-hydroxy-2,3,4,5-tetrahydro-(2S)-dipicolinic acid (HTPA), and that the consecutive dehydration reaction leading to DHDP is not spontaneous but catalyzed by DapB.</text>
</comment>